<name>L8GIN0_ACACF</name>
<keyword evidence="3" id="KW-1185">Reference proteome</keyword>
<sequence>MAGTLKLFVPAANQSALPALPALAQNEVEQGTMIAVYVLTCVLSLMVIFFDFIVKGGDLLPHPPAPMLNERRIKILDSTHAPHPVYSSALDLGLNLNS</sequence>
<evidence type="ECO:0000313" key="2">
    <source>
        <dbReference type="EMBL" id="ELR12857.1"/>
    </source>
</evidence>
<dbReference type="EMBL" id="KB008103">
    <property type="protein sequence ID" value="ELR12857.1"/>
    <property type="molecule type" value="Genomic_DNA"/>
</dbReference>
<keyword evidence="1" id="KW-1133">Transmembrane helix</keyword>
<gene>
    <name evidence="2" type="ORF">ACA1_094140</name>
</gene>
<dbReference type="GeneID" id="14913314"/>
<evidence type="ECO:0000313" key="3">
    <source>
        <dbReference type="Proteomes" id="UP000011083"/>
    </source>
</evidence>
<dbReference type="VEuPathDB" id="AmoebaDB:ACA1_094140"/>
<keyword evidence="1" id="KW-0812">Transmembrane</keyword>
<dbReference type="Proteomes" id="UP000011083">
    <property type="component" value="Unassembled WGS sequence"/>
</dbReference>
<organism evidence="2 3">
    <name type="scientific">Acanthamoeba castellanii (strain ATCC 30010 / Neff)</name>
    <dbReference type="NCBI Taxonomy" id="1257118"/>
    <lineage>
        <taxon>Eukaryota</taxon>
        <taxon>Amoebozoa</taxon>
        <taxon>Discosea</taxon>
        <taxon>Longamoebia</taxon>
        <taxon>Centramoebida</taxon>
        <taxon>Acanthamoebidae</taxon>
        <taxon>Acanthamoeba</taxon>
    </lineage>
</organism>
<reference evidence="2 3" key="1">
    <citation type="journal article" date="2013" name="Genome Biol.">
        <title>Genome of Acanthamoeba castellanii highlights extensive lateral gene transfer and early evolution of tyrosine kinase signaling.</title>
        <authorList>
            <person name="Clarke M."/>
            <person name="Lohan A.J."/>
            <person name="Liu B."/>
            <person name="Lagkouvardos I."/>
            <person name="Roy S."/>
            <person name="Zafar N."/>
            <person name="Bertelli C."/>
            <person name="Schilde C."/>
            <person name="Kianianmomeni A."/>
            <person name="Burglin T.R."/>
            <person name="Frech C."/>
            <person name="Turcotte B."/>
            <person name="Kopec K.O."/>
            <person name="Synnott J.M."/>
            <person name="Choo C."/>
            <person name="Paponov I."/>
            <person name="Finkler A."/>
            <person name="Soon Heng Tan C."/>
            <person name="Hutchins A.P."/>
            <person name="Weinmeier T."/>
            <person name="Rattei T."/>
            <person name="Chu J.S."/>
            <person name="Gimenez G."/>
            <person name="Irimia M."/>
            <person name="Rigden D.J."/>
            <person name="Fitzpatrick D.A."/>
            <person name="Lorenzo-Morales J."/>
            <person name="Bateman A."/>
            <person name="Chiu C.H."/>
            <person name="Tang P."/>
            <person name="Hegemann P."/>
            <person name="Fromm H."/>
            <person name="Raoult D."/>
            <person name="Greub G."/>
            <person name="Miranda-Saavedra D."/>
            <person name="Chen N."/>
            <person name="Nash P."/>
            <person name="Ginger M.L."/>
            <person name="Horn M."/>
            <person name="Schaap P."/>
            <person name="Caler L."/>
            <person name="Loftus B."/>
        </authorList>
    </citation>
    <scope>NUCLEOTIDE SEQUENCE [LARGE SCALE GENOMIC DNA]</scope>
    <source>
        <strain evidence="2 3">Neff</strain>
    </source>
</reference>
<evidence type="ECO:0000256" key="1">
    <source>
        <dbReference type="SAM" id="Phobius"/>
    </source>
</evidence>
<dbReference type="KEGG" id="acan:ACA1_094140"/>
<feature type="transmembrane region" description="Helical" evidence="1">
    <location>
        <begin position="34"/>
        <end position="54"/>
    </location>
</feature>
<keyword evidence="1" id="KW-0472">Membrane</keyword>
<dbReference type="AlphaFoldDB" id="L8GIN0"/>
<dbReference type="RefSeq" id="XP_004334870.1">
    <property type="nucleotide sequence ID" value="XM_004334822.1"/>
</dbReference>
<accession>L8GIN0</accession>
<proteinExistence type="predicted"/>
<protein>
    <submittedName>
        <fullName evidence="2">Uncharacterized protein</fullName>
    </submittedName>
</protein>